<dbReference type="PATRIC" id="fig|317.175.peg.5210"/>
<evidence type="ECO:0000313" key="1">
    <source>
        <dbReference type="EMBL" id="KFE50585.1"/>
    </source>
</evidence>
<evidence type="ECO:0008006" key="3">
    <source>
        <dbReference type="Google" id="ProtNLM"/>
    </source>
</evidence>
<reference evidence="1 2" key="1">
    <citation type="submission" date="2014-07" db="EMBL/GenBank/DDBJ databases">
        <title>Draft Genome Sequences of Environmental Pseudomonas syringae strains.</title>
        <authorList>
            <person name="Baltrus D.A."/>
            <person name="Berge O."/>
            <person name="Morris C."/>
        </authorList>
    </citation>
    <scope>NUCLEOTIDE SEQUENCE [LARGE SCALE GENOMIC DNA]</scope>
    <source>
        <strain evidence="1 2">GAW0119</strain>
    </source>
</reference>
<protein>
    <recommendedName>
        <fullName evidence="3">Thiamine pyrophosphate enzyme TPP-binding domain-containing protein</fullName>
    </recommendedName>
</protein>
<proteinExistence type="predicted"/>
<dbReference type="EMBL" id="JPQU01000100">
    <property type="protein sequence ID" value="KFE50585.1"/>
    <property type="molecule type" value="Genomic_DNA"/>
</dbReference>
<comment type="caution">
    <text evidence="1">The sequence shown here is derived from an EMBL/GenBank/DDBJ whole genome shotgun (WGS) entry which is preliminary data.</text>
</comment>
<dbReference type="AlphaFoldDB" id="A0A085V572"/>
<dbReference type="SUPFAM" id="SSF52518">
    <property type="entry name" value="Thiamin diphosphate-binding fold (THDP-binding)"/>
    <property type="match status" value="1"/>
</dbReference>
<accession>A0A085V572</accession>
<dbReference type="InterPro" id="IPR029061">
    <property type="entry name" value="THDP-binding"/>
</dbReference>
<gene>
    <name evidence="1" type="ORF">IV01_25015</name>
</gene>
<dbReference type="Gene3D" id="3.40.50.970">
    <property type="match status" value="1"/>
</dbReference>
<evidence type="ECO:0000313" key="2">
    <source>
        <dbReference type="Proteomes" id="UP000028631"/>
    </source>
</evidence>
<keyword evidence="2" id="KW-1185">Reference proteome</keyword>
<name>A0A085V572_PSESX</name>
<sequence>MSGAQAILEVLKREGVRVTNDAAFADTLQIALEASGPVLIEIVCDPQRISVRQTIEQIRQSGAAQ</sequence>
<organism evidence="1 2">
    <name type="scientific">Pseudomonas syringae</name>
    <dbReference type="NCBI Taxonomy" id="317"/>
    <lineage>
        <taxon>Bacteria</taxon>
        <taxon>Pseudomonadati</taxon>
        <taxon>Pseudomonadota</taxon>
        <taxon>Gammaproteobacteria</taxon>
        <taxon>Pseudomonadales</taxon>
        <taxon>Pseudomonadaceae</taxon>
        <taxon>Pseudomonas</taxon>
    </lineage>
</organism>
<dbReference type="Proteomes" id="UP000028631">
    <property type="component" value="Unassembled WGS sequence"/>
</dbReference>